<dbReference type="SMART" id="SM00382">
    <property type="entry name" value="AAA"/>
    <property type="match status" value="1"/>
</dbReference>
<comment type="caution">
    <text evidence="3">The sequence shown here is derived from an EMBL/GenBank/DDBJ whole genome shotgun (WGS) entry which is preliminary data.</text>
</comment>
<dbReference type="InterPro" id="IPR025158">
    <property type="entry name" value="Mg_chelat-rel_C"/>
</dbReference>
<dbReference type="InterPro" id="IPR003593">
    <property type="entry name" value="AAA+_ATPase"/>
</dbReference>
<feature type="domain" description="AAA+ ATPase" evidence="2">
    <location>
        <begin position="216"/>
        <end position="398"/>
    </location>
</feature>
<dbReference type="RefSeq" id="WP_008378406.1">
    <property type="nucleotide sequence ID" value="NZ_BAOP01000012.1"/>
</dbReference>
<dbReference type="Pfam" id="PF13541">
    <property type="entry name" value="ChlI"/>
    <property type="match status" value="1"/>
</dbReference>
<keyword evidence="4" id="KW-1185">Reference proteome</keyword>
<reference evidence="3 4" key="1">
    <citation type="submission" date="2013-02" db="EMBL/GenBank/DDBJ databases">
        <title>Whole genome shotgun sequence of Gordonia malaquae NBRC 108250.</title>
        <authorList>
            <person name="Yoshida I."/>
            <person name="Hosoyama A."/>
            <person name="Tsuchikane K."/>
            <person name="Ando Y."/>
            <person name="Baba S."/>
            <person name="Ohji S."/>
            <person name="Hamada M."/>
            <person name="Tamura T."/>
            <person name="Yamazoe A."/>
            <person name="Yamazaki S."/>
            <person name="Fujita N."/>
        </authorList>
    </citation>
    <scope>NUCLEOTIDE SEQUENCE [LARGE SCALE GENOMIC DNA]</scope>
    <source>
        <strain evidence="3 4">NBRC 108250</strain>
    </source>
</reference>
<dbReference type="SUPFAM" id="SSF52540">
    <property type="entry name" value="P-loop containing nucleoside triphosphate hydrolases"/>
    <property type="match status" value="1"/>
</dbReference>
<proteinExistence type="inferred from homology"/>
<dbReference type="NCBIfam" id="TIGR00368">
    <property type="entry name" value="YifB family Mg chelatase-like AAA ATPase"/>
    <property type="match status" value="1"/>
</dbReference>
<dbReference type="InterPro" id="IPR014721">
    <property type="entry name" value="Ribsml_uS5_D2-typ_fold_subgr"/>
</dbReference>
<dbReference type="InterPro" id="IPR020568">
    <property type="entry name" value="Ribosomal_Su5_D2-typ_SF"/>
</dbReference>
<dbReference type="STRING" id="410332.SAMN04488550_1867"/>
<protein>
    <recommendedName>
        <fullName evidence="2">AAA+ ATPase domain-containing protein</fullName>
    </recommendedName>
</protein>
<dbReference type="InterPro" id="IPR045006">
    <property type="entry name" value="CHLI-like"/>
</dbReference>
<dbReference type="InterPro" id="IPR027417">
    <property type="entry name" value="P-loop_NTPase"/>
</dbReference>
<evidence type="ECO:0000259" key="2">
    <source>
        <dbReference type="SMART" id="SM00382"/>
    </source>
</evidence>
<dbReference type="PANTHER" id="PTHR32039">
    <property type="entry name" value="MAGNESIUM-CHELATASE SUBUNIT CHLI"/>
    <property type="match status" value="1"/>
</dbReference>
<dbReference type="PANTHER" id="PTHR32039:SF7">
    <property type="entry name" value="COMPETENCE PROTEIN COMM"/>
    <property type="match status" value="1"/>
</dbReference>
<evidence type="ECO:0000313" key="3">
    <source>
        <dbReference type="EMBL" id="GAC79831.1"/>
    </source>
</evidence>
<name>M3TEK2_GORML</name>
<dbReference type="Gene3D" id="3.40.50.300">
    <property type="entry name" value="P-loop containing nucleotide triphosphate hydrolases"/>
    <property type="match status" value="1"/>
</dbReference>
<dbReference type="Proteomes" id="UP000035009">
    <property type="component" value="Unassembled WGS sequence"/>
</dbReference>
<evidence type="ECO:0000256" key="1">
    <source>
        <dbReference type="ARBA" id="ARBA00006354"/>
    </source>
</evidence>
<dbReference type="EMBL" id="BAOP01000012">
    <property type="protein sequence ID" value="GAC79831.1"/>
    <property type="molecule type" value="Genomic_DNA"/>
</dbReference>
<evidence type="ECO:0000313" key="4">
    <source>
        <dbReference type="Proteomes" id="UP000035009"/>
    </source>
</evidence>
<dbReference type="InterPro" id="IPR000523">
    <property type="entry name" value="Mg_chelatse_chII-like_cat_dom"/>
</dbReference>
<dbReference type="CDD" id="cd00009">
    <property type="entry name" value="AAA"/>
    <property type="match status" value="1"/>
</dbReference>
<dbReference type="SUPFAM" id="SSF54211">
    <property type="entry name" value="Ribosomal protein S5 domain 2-like"/>
    <property type="match status" value="1"/>
</dbReference>
<accession>M3TEK2</accession>
<dbReference type="AlphaFoldDB" id="M3TEK2"/>
<dbReference type="InterPro" id="IPR004482">
    <property type="entry name" value="Mg_chelat-rel"/>
</dbReference>
<comment type="similarity">
    <text evidence="1">Belongs to the Mg-chelatase subunits D/I family. ComM subfamily.</text>
</comment>
<dbReference type="Pfam" id="PF13335">
    <property type="entry name" value="Mg_chelatase_C"/>
    <property type="match status" value="1"/>
</dbReference>
<dbReference type="Gene3D" id="3.30.230.10">
    <property type="match status" value="1"/>
</dbReference>
<dbReference type="Pfam" id="PF01078">
    <property type="entry name" value="Mg_chelatase"/>
    <property type="match status" value="1"/>
</dbReference>
<dbReference type="eggNOG" id="COG0606">
    <property type="taxonomic scope" value="Bacteria"/>
</dbReference>
<organism evidence="3 4">
    <name type="scientific">Gordonia malaquae NBRC 108250</name>
    <dbReference type="NCBI Taxonomy" id="1223542"/>
    <lineage>
        <taxon>Bacteria</taxon>
        <taxon>Bacillati</taxon>
        <taxon>Actinomycetota</taxon>
        <taxon>Actinomycetes</taxon>
        <taxon>Mycobacteriales</taxon>
        <taxon>Gordoniaceae</taxon>
        <taxon>Gordonia</taxon>
    </lineage>
</organism>
<gene>
    <name evidence="3" type="ORF">GM1_012_01040</name>
</gene>
<dbReference type="GO" id="GO:0005524">
    <property type="term" value="F:ATP binding"/>
    <property type="evidence" value="ECO:0007669"/>
    <property type="project" value="InterPro"/>
</dbReference>
<sequence>MTGVATDLGRVHSVGLNAFAADVVEVQANISSGLPGFYISGSTDTSLREAKERVRAAVNNSDLKFPEKRLTVALAPANLPKSGAGFDLAMAVAVLVATGQAPTTLLPGTVMIGELALDGRLRSTRGVLPLLLGARDAGFTRAVVPIDNVAEATLVEGIEIGGAYSLSDVVAWMAGNLVLDTVADGPGPSAAPAVPDMTDVVGQPAARHALEVAAAGAHHILMTGPPGIGKTMLACRLPGILPELDHAESLEVTAIHSVAGILPAHRPLVVVPPFVAPHHSASITSLLGGGTGMARPGAVSRAHRGVLFLDECAEMGTKVLDSLRQPLEEGIVRVARRDGTAVYPARFQLILAANPCPCAPVNDVDCVCTSIVRRRYLGKLSGPLMDRIDIRVQMEPPGNTALMTEQGESSALVSARVATARAAARDRWRDHGWLTNAEVPGSALRREYRLPPDTMRPIEAFLREGRITARGADRALRLAWTLTDLRGGTSPEADDVAQALMYRDRGNGR</sequence>
<dbReference type="OrthoDB" id="9813147at2"/>